<dbReference type="Pfam" id="PF01467">
    <property type="entry name" value="CTP_transf_like"/>
    <property type="match status" value="1"/>
</dbReference>
<dbReference type="NCBIfam" id="TIGR00125">
    <property type="entry name" value="cyt_tran_rel"/>
    <property type="match status" value="1"/>
</dbReference>
<dbReference type="SUPFAM" id="SSF52374">
    <property type="entry name" value="Nucleotidylyl transferase"/>
    <property type="match status" value="1"/>
</dbReference>
<dbReference type="GO" id="GO:0005524">
    <property type="term" value="F:ATP binding"/>
    <property type="evidence" value="ECO:0007669"/>
    <property type="project" value="UniProtKB-KW"/>
</dbReference>
<evidence type="ECO:0000256" key="7">
    <source>
        <dbReference type="ARBA" id="ARBA00047428"/>
    </source>
</evidence>
<dbReference type="PANTHER" id="PTHR43793">
    <property type="entry name" value="FAD SYNTHASE"/>
    <property type="match status" value="1"/>
</dbReference>
<keyword evidence="3" id="KW-0548">Nucleotidyltransferase</keyword>
<evidence type="ECO:0000256" key="6">
    <source>
        <dbReference type="ARBA" id="ARBA00023277"/>
    </source>
</evidence>
<dbReference type="PANTHER" id="PTHR43793:SF2">
    <property type="entry name" value="BIFUNCTIONAL PROTEIN HLDE"/>
    <property type="match status" value="1"/>
</dbReference>
<dbReference type="InterPro" id="IPR011914">
    <property type="entry name" value="RfaE_dom_II"/>
</dbReference>
<dbReference type="AlphaFoldDB" id="A0A0F9J5S5"/>
<name>A0A0F9J5S5_9ZZZZ</name>
<keyword evidence="6" id="KW-0119">Carbohydrate metabolism</keyword>
<proteinExistence type="predicted"/>
<dbReference type="EMBL" id="LAZR01012261">
    <property type="protein sequence ID" value="KKM27759.1"/>
    <property type="molecule type" value="Genomic_DNA"/>
</dbReference>
<evidence type="ECO:0000259" key="8">
    <source>
        <dbReference type="Pfam" id="PF01467"/>
    </source>
</evidence>
<evidence type="ECO:0000256" key="4">
    <source>
        <dbReference type="ARBA" id="ARBA00022741"/>
    </source>
</evidence>
<protein>
    <recommendedName>
        <fullName evidence="1">D-glycero-beta-D-manno-heptose 1-phosphate adenylyltransferase</fullName>
        <ecNumber evidence="1">2.7.7.70</ecNumber>
    </recommendedName>
</protein>
<dbReference type="InterPro" id="IPR050385">
    <property type="entry name" value="Archaeal_FAD_synthase"/>
</dbReference>
<dbReference type="GO" id="GO:0016779">
    <property type="term" value="F:nucleotidyltransferase activity"/>
    <property type="evidence" value="ECO:0007669"/>
    <property type="project" value="UniProtKB-KW"/>
</dbReference>
<feature type="domain" description="Cytidyltransferase-like" evidence="8">
    <location>
        <begin position="27"/>
        <end position="146"/>
    </location>
</feature>
<evidence type="ECO:0000256" key="3">
    <source>
        <dbReference type="ARBA" id="ARBA00022695"/>
    </source>
</evidence>
<keyword evidence="4" id="KW-0547">Nucleotide-binding</keyword>
<evidence type="ECO:0000256" key="5">
    <source>
        <dbReference type="ARBA" id="ARBA00022840"/>
    </source>
</evidence>
<organism evidence="9">
    <name type="scientific">marine sediment metagenome</name>
    <dbReference type="NCBI Taxonomy" id="412755"/>
    <lineage>
        <taxon>unclassified sequences</taxon>
        <taxon>metagenomes</taxon>
        <taxon>ecological metagenomes</taxon>
    </lineage>
</organism>
<sequence>MSAKAIKSEDLKGVLEQARAEGRKVVFTNGCFDIIHPGHVRYLARARELGDILVVGLNSDASVSRLKPGRPVNGQHERAEVLSALRSVDHVCIFHEDTPYELIRLLEPDVLVKGGDWRPEEIVGSDIVSDTRSLSFEEGYSTSEVIDRIRAGSVAACDDWQEVLITCDPVEGEIVRDLLESGGIRTRLVSLKVTPYPVNVGLMGESRLSVPKEDAGRARELIENPSANGQPRAGL</sequence>
<keyword evidence="5" id="KW-0067">ATP-binding</keyword>
<dbReference type="InterPro" id="IPR014729">
    <property type="entry name" value="Rossmann-like_a/b/a_fold"/>
</dbReference>
<evidence type="ECO:0000256" key="2">
    <source>
        <dbReference type="ARBA" id="ARBA00022679"/>
    </source>
</evidence>
<dbReference type="NCBIfam" id="TIGR02199">
    <property type="entry name" value="rfaE_dom_II"/>
    <property type="match status" value="1"/>
</dbReference>
<dbReference type="GO" id="GO:0016773">
    <property type="term" value="F:phosphotransferase activity, alcohol group as acceptor"/>
    <property type="evidence" value="ECO:0007669"/>
    <property type="project" value="InterPro"/>
</dbReference>
<evidence type="ECO:0000313" key="9">
    <source>
        <dbReference type="EMBL" id="KKM27759.1"/>
    </source>
</evidence>
<keyword evidence="2" id="KW-0808">Transferase</keyword>
<dbReference type="Gene3D" id="3.40.50.620">
    <property type="entry name" value="HUPs"/>
    <property type="match status" value="1"/>
</dbReference>
<dbReference type="EC" id="2.7.7.70" evidence="1"/>
<evidence type="ECO:0000256" key="1">
    <source>
        <dbReference type="ARBA" id="ARBA00012519"/>
    </source>
</evidence>
<accession>A0A0F9J5S5</accession>
<dbReference type="GO" id="GO:0005975">
    <property type="term" value="P:carbohydrate metabolic process"/>
    <property type="evidence" value="ECO:0007669"/>
    <property type="project" value="InterPro"/>
</dbReference>
<reference evidence="9" key="1">
    <citation type="journal article" date="2015" name="Nature">
        <title>Complex archaea that bridge the gap between prokaryotes and eukaryotes.</title>
        <authorList>
            <person name="Spang A."/>
            <person name="Saw J.H."/>
            <person name="Jorgensen S.L."/>
            <person name="Zaremba-Niedzwiedzka K."/>
            <person name="Martijn J."/>
            <person name="Lind A.E."/>
            <person name="van Eijk R."/>
            <person name="Schleper C."/>
            <person name="Guy L."/>
            <person name="Ettema T.J."/>
        </authorList>
    </citation>
    <scope>NUCLEOTIDE SEQUENCE</scope>
</reference>
<gene>
    <name evidence="9" type="ORF">LCGC14_1571500</name>
</gene>
<comment type="caution">
    <text evidence="9">The sequence shown here is derived from an EMBL/GenBank/DDBJ whole genome shotgun (WGS) entry which is preliminary data.</text>
</comment>
<dbReference type="InterPro" id="IPR004821">
    <property type="entry name" value="Cyt_trans-like"/>
</dbReference>
<comment type="catalytic activity">
    <reaction evidence="7">
        <text>D-glycero-beta-D-manno-heptose 1-phosphate + ATP + H(+) = ADP-D-glycero-beta-D-manno-heptose + diphosphate</text>
        <dbReference type="Rhea" id="RHEA:27465"/>
        <dbReference type="ChEBI" id="CHEBI:15378"/>
        <dbReference type="ChEBI" id="CHEBI:30616"/>
        <dbReference type="ChEBI" id="CHEBI:33019"/>
        <dbReference type="ChEBI" id="CHEBI:59967"/>
        <dbReference type="ChEBI" id="CHEBI:61593"/>
        <dbReference type="EC" id="2.7.7.70"/>
    </reaction>
</comment>